<gene>
    <name evidence="8" type="ORF">LTR77_004956</name>
</gene>
<accession>A0AAV9PAJ0</accession>
<name>A0AAV9PAJ0_9PEZI</name>
<comment type="caution">
    <text evidence="8">The sequence shown here is derived from an EMBL/GenBank/DDBJ whole genome shotgun (WGS) entry which is preliminary data.</text>
</comment>
<dbReference type="EMBL" id="JAVRRT010000007">
    <property type="protein sequence ID" value="KAK5170369.1"/>
    <property type="molecule type" value="Genomic_DNA"/>
</dbReference>
<evidence type="ECO:0000256" key="5">
    <source>
        <dbReference type="ARBA" id="ARBA00022989"/>
    </source>
</evidence>
<keyword evidence="9" id="KW-1185">Reference proteome</keyword>
<dbReference type="AlphaFoldDB" id="A0AAV9PAJ0"/>
<feature type="region of interest" description="Disordered" evidence="7">
    <location>
        <begin position="61"/>
        <end position="81"/>
    </location>
</feature>
<dbReference type="Gene3D" id="3.90.550.50">
    <property type="match status" value="1"/>
</dbReference>
<sequence>MLPELCRVFRLRRVPPRTAHPQHTGFRKPRHREQHPDFELHRRLKRDGRAALQDGTFQGSESAINGVGTATGNAQNPGWRPGWRRDEWKLLPMVNQTFHDFPDMKWYIFTEVDAYVVWSTMLPYLSTLDSTQPIYRGQYMAIGGDQIIYGRAGFIVSNQAFQAVVAHYSSHKTELEQVTDRHWAGDAVLGGAFKDAGVPFADIWAFMQGDYPGWSTYLPLDGGSMVDGIAKAWCNPVATFHHVTPDAVRDLWDAEQEWAARRDNKDVFEIFTLPQLIQSPPQD</sequence>
<dbReference type="RefSeq" id="XP_064659567.1">
    <property type="nucleotide sequence ID" value="XM_064802206.1"/>
</dbReference>
<evidence type="ECO:0000256" key="1">
    <source>
        <dbReference type="ARBA" id="ARBA00004606"/>
    </source>
</evidence>
<comment type="subcellular location">
    <subcellularLocation>
        <location evidence="1">Membrane</location>
        <topology evidence="1">Single-pass type II membrane protein</topology>
    </subcellularLocation>
</comment>
<evidence type="ECO:0000256" key="3">
    <source>
        <dbReference type="ARBA" id="ARBA00022692"/>
    </source>
</evidence>
<dbReference type="PANTHER" id="PTHR23033:SF47">
    <property type="entry name" value="APPLE DOMAIN-CONTAINING PROTEIN-RELATED"/>
    <property type="match status" value="1"/>
</dbReference>
<feature type="compositionally biased region" description="Polar residues" evidence="7">
    <location>
        <begin position="61"/>
        <end position="76"/>
    </location>
</feature>
<evidence type="ECO:0000256" key="7">
    <source>
        <dbReference type="SAM" id="MobiDB-lite"/>
    </source>
</evidence>
<organism evidence="8 9">
    <name type="scientific">Saxophila tyrrhenica</name>
    <dbReference type="NCBI Taxonomy" id="1690608"/>
    <lineage>
        <taxon>Eukaryota</taxon>
        <taxon>Fungi</taxon>
        <taxon>Dikarya</taxon>
        <taxon>Ascomycota</taxon>
        <taxon>Pezizomycotina</taxon>
        <taxon>Dothideomycetes</taxon>
        <taxon>Dothideomycetidae</taxon>
        <taxon>Mycosphaerellales</taxon>
        <taxon>Extremaceae</taxon>
        <taxon>Saxophila</taxon>
    </lineage>
</organism>
<dbReference type="InterPro" id="IPR026050">
    <property type="entry name" value="C1GALT1/C1GALT1_chp1"/>
</dbReference>
<keyword evidence="5" id="KW-1133">Transmembrane helix</keyword>
<dbReference type="PANTHER" id="PTHR23033">
    <property type="entry name" value="BETA1,3-GALACTOSYLTRANSFERASE"/>
    <property type="match status" value="1"/>
</dbReference>
<evidence type="ECO:0000313" key="8">
    <source>
        <dbReference type="EMBL" id="KAK5170369.1"/>
    </source>
</evidence>
<proteinExistence type="inferred from homology"/>
<keyword evidence="4" id="KW-0735">Signal-anchor</keyword>
<dbReference type="GeneID" id="89926300"/>
<evidence type="ECO:0000256" key="6">
    <source>
        <dbReference type="ARBA" id="ARBA00023136"/>
    </source>
</evidence>
<reference evidence="8 9" key="1">
    <citation type="submission" date="2023-08" db="EMBL/GenBank/DDBJ databases">
        <title>Black Yeasts Isolated from many extreme environments.</title>
        <authorList>
            <person name="Coleine C."/>
            <person name="Stajich J.E."/>
            <person name="Selbmann L."/>
        </authorList>
    </citation>
    <scope>NUCLEOTIDE SEQUENCE [LARGE SCALE GENOMIC DNA]</scope>
    <source>
        <strain evidence="8 9">CCFEE 5935</strain>
    </source>
</reference>
<dbReference type="GO" id="GO:0016020">
    <property type="term" value="C:membrane"/>
    <property type="evidence" value="ECO:0007669"/>
    <property type="project" value="UniProtKB-SubCell"/>
</dbReference>
<keyword evidence="3" id="KW-0812">Transmembrane</keyword>
<protein>
    <submittedName>
        <fullName evidence="8">Uncharacterized protein</fullName>
    </submittedName>
</protein>
<evidence type="ECO:0000256" key="2">
    <source>
        <dbReference type="ARBA" id="ARBA00006462"/>
    </source>
</evidence>
<evidence type="ECO:0000256" key="4">
    <source>
        <dbReference type="ARBA" id="ARBA00022968"/>
    </source>
</evidence>
<comment type="similarity">
    <text evidence="2">Belongs to the glycosyltransferase 31 family. Beta3-Gal-T subfamily.</text>
</comment>
<keyword evidence="6" id="KW-0472">Membrane</keyword>
<evidence type="ECO:0000313" key="9">
    <source>
        <dbReference type="Proteomes" id="UP001337655"/>
    </source>
</evidence>
<dbReference type="Proteomes" id="UP001337655">
    <property type="component" value="Unassembled WGS sequence"/>
</dbReference>